<dbReference type="HOGENOM" id="CLU_1867027_0_0_1"/>
<reference evidence="4" key="1">
    <citation type="submission" date="2012-12" db="EMBL/GenBank/DDBJ databases">
        <authorList>
            <person name="Hellsten U."/>
            <person name="Grimwood J."/>
            <person name="Chapman J.A."/>
            <person name="Shapiro H."/>
            <person name="Aerts A."/>
            <person name="Otillar R.P."/>
            <person name="Terry A.Y."/>
            <person name="Boore J.L."/>
            <person name="Simakov O."/>
            <person name="Marletaz F."/>
            <person name="Cho S.-J."/>
            <person name="Edsinger-Gonzales E."/>
            <person name="Havlak P."/>
            <person name="Kuo D.-H."/>
            <person name="Larsson T."/>
            <person name="Lv J."/>
            <person name="Arendt D."/>
            <person name="Savage R."/>
            <person name="Osoegawa K."/>
            <person name="de Jong P."/>
            <person name="Lindberg D.R."/>
            <person name="Seaver E.C."/>
            <person name="Weisblat D.A."/>
            <person name="Putnam N.H."/>
            <person name="Grigoriev I.V."/>
            <person name="Rokhsar D.S."/>
        </authorList>
    </citation>
    <scope>NUCLEOTIDE SEQUENCE</scope>
    <source>
        <strain evidence="4">I ESC-2004</strain>
    </source>
</reference>
<dbReference type="EMBL" id="KB295413">
    <property type="protein sequence ID" value="ELU13173.1"/>
    <property type="molecule type" value="Genomic_DNA"/>
</dbReference>
<evidence type="ECO:0000313" key="2">
    <source>
        <dbReference type="EMBL" id="ELU13173.1"/>
    </source>
</evidence>
<evidence type="ECO:0000313" key="3">
    <source>
        <dbReference type="EnsemblMetazoa" id="CapteP210036"/>
    </source>
</evidence>
<evidence type="ECO:0000256" key="1">
    <source>
        <dbReference type="SAM" id="MobiDB-lite"/>
    </source>
</evidence>
<accession>R7V2X0</accession>
<protein>
    <submittedName>
        <fullName evidence="2 3">Uncharacterized protein</fullName>
    </submittedName>
</protein>
<reference evidence="3" key="3">
    <citation type="submission" date="2015-06" db="UniProtKB">
        <authorList>
            <consortium name="EnsemblMetazoa"/>
        </authorList>
    </citation>
    <scope>IDENTIFICATION</scope>
</reference>
<organism evidence="2">
    <name type="scientific">Capitella teleta</name>
    <name type="common">Polychaete worm</name>
    <dbReference type="NCBI Taxonomy" id="283909"/>
    <lineage>
        <taxon>Eukaryota</taxon>
        <taxon>Metazoa</taxon>
        <taxon>Spiralia</taxon>
        <taxon>Lophotrochozoa</taxon>
        <taxon>Annelida</taxon>
        <taxon>Polychaeta</taxon>
        <taxon>Sedentaria</taxon>
        <taxon>Scolecida</taxon>
        <taxon>Capitellidae</taxon>
        <taxon>Capitella</taxon>
    </lineage>
</organism>
<dbReference type="EMBL" id="AMQN01019180">
    <property type="status" value="NOT_ANNOTATED_CDS"/>
    <property type="molecule type" value="Genomic_DNA"/>
</dbReference>
<feature type="region of interest" description="Disordered" evidence="1">
    <location>
        <begin position="78"/>
        <end position="102"/>
    </location>
</feature>
<dbReference type="EMBL" id="AMQN01019179">
    <property type="status" value="NOT_ANNOTATED_CDS"/>
    <property type="molecule type" value="Genomic_DNA"/>
</dbReference>
<keyword evidence="4" id="KW-1185">Reference proteome</keyword>
<name>R7V2X0_CAPTE</name>
<dbReference type="EnsemblMetazoa" id="CapteT210036">
    <property type="protein sequence ID" value="CapteP210036"/>
    <property type="gene ID" value="CapteG210036"/>
</dbReference>
<dbReference type="AlphaFoldDB" id="R7V2X0"/>
<dbReference type="Proteomes" id="UP000014760">
    <property type="component" value="Unassembled WGS sequence"/>
</dbReference>
<gene>
    <name evidence="2" type="ORF">CAPTEDRAFT_210036</name>
</gene>
<proteinExistence type="predicted"/>
<evidence type="ECO:0000313" key="4">
    <source>
        <dbReference type="Proteomes" id="UP000014760"/>
    </source>
</evidence>
<reference evidence="2 4" key="2">
    <citation type="journal article" date="2013" name="Nature">
        <title>Insights into bilaterian evolution from three spiralian genomes.</title>
        <authorList>
            <person name="Simakov O."/>
            <person name="Marletaz F."/>
            <person name="Cho S.J."/>
            <person name="Edsinger-Gonzales E."/>
            <person name="Havlak P."/>
            <person name="Hellsten U."/>
            <person name="Kuo D.H."/>
            <person name="Larsson T."/>
            <person name="Lv J."/>
            <person name="Arendt D."/>
            <person name="Savage R."/>
            <person name="Osoegawa K."/>
            <person name="de Jong P."/>
            <person name="Grimwood J."/>
            <person name="Chapman J.A."/>
            <person name="Shapiro H."/>
            <person name="Aerts A."/>
            <person name="Otillar R.P."/>
            <person name="Terry A.Y."/>
            <person name="Boore J.L."/>
            <person name="Grigoriev I.V."/>
            <person name="Lindberg D.R."/>
            <person name="Seaver E.C."/>
            <person name="Weisblat D.A."/>
            <person name="Putnam N.H."/>
            <person name="Rokhsar D.S."/>
        </authorList>
    </citation>
    <scope>NUCLEOTIDE SEQUENCE</scope>
    <source>
        <strain evidence="2 4">I ESC-2004</strain>
    </source>
</reference>
<sequence length="137" mass="15139">MTTVTIVVEAVEETGEAGIAEEVVLAGEGVVEEAGVLLVEVIAEEEEEEEEAPEIIMLFVSIYIAYCDYGPISPHKDKELIEPCPPEPAFEPHEEAGEEAPVVQEDIRVEYREELAEEPKKVEVKKLDGESNAQLLF</sequence>